<dbReference type="RefSeq" id="WP_313976025.1">
    <property type="nucleotide sequence ID" value="NZ_JASJOS010000002.1"/>
</dbReference>
<reference evidence="3" key="1">
    <citation type="submission" date="2023-05" db="EMBL/GenBank/DDBJ databases">
        <authorList>
            <person name="Zhang X."/>
        </authorList>
    </citation>
    <scope>NUCLEOTIDE SEQUENCE</scope>
    <source>
        <strain evidence="3">YF14B1</strain>
    </source>
</reference>
<name>A0AAE3QLH0_9BACT</name>
<proteinExistence type="predicted"/>
<feature type="signal peptide" evidence="1">
    <location>
        <begin position="1"/>
        <end position="20"/>
    </location>
</feature>
<dbReference type="EMBL" id="JASJOS010000002">
    <property type="protein sequence ID" value="MDJ1479660.1"/>
    <property type="molecule type" value="Genomic_DNA"/>
</dbReference>
<sequence length="187" mass="21740">MKTTVNCLWIVLLISVSSCASLSVHSDYDRQANFRRYTTYTIENPPVIGNDPIMGSELNRRRIVEAVESEMNARGYVRNDADADLMVRFQTDSKDRQQIQSNMASPMWGWWGQPNNISSRTYEENRIIIGVWDNQNRQMIWQGWASGQLTAQRKEKNMDAAIRNAVYRIMEQYPAKERLAMNRSNPK</sequence>
<protein>
    <submittedName>
        <fullName evidence="3">DUF4136 domain-containing protein</fullName>
    </submittedName>
</protein>
<evidence type="ECO:0000256" key="1">
    <source>
        <dbReference type="SAM" id="SignalP"/>
    </source>
</evidence>
<dbReference type="Gene3D" id="3.30.160.670">
    <property type="match status" value="1"/>
</dbReference>
<evidence type="ECO:0000259" key="2">
    <source>
        <dbReference type="Pfam" id="PF13590"/>
    </source>
</evidence>
<evidence type="ECO:0000313" key="4">
    <source>
        <dbReference type="Proteomes" id="UP001241110"/>
    </source>
</evidence>
<feature type="chain" id="PRO_5042271070" evidence="1">
    <location>
        <begin position="21"/>
        <end position="187"/>
    </location>
</feature>
<gene>
    <name evidence="3" type="ORF">QNI16_04130</name>
</gene>
<dbReference type="PROSITE" id="PS51257">
    <property type="entry name" value="PROKAR_LIPOPROTEIN"/>
    <property type="match status" value="1"/>
</dbReference>
<evidence type="ECO:0000313" key="3">
    <source>
        <dbReference type="EMBL" id="MDJ1479660.1"/>
    </source>
</evidence>
<dbReference type="Pfam" id="PF13590">
    <property type="entry name" value="DUF4136"/>
    <property type="match status" value="1"/>
</dbReference>
<dbReference type="AlphaFoldDB" id="A0AAE3QLH0"/>
<organism evidence="3 4">
    <name type="scientific">Xanthocytophaga flava</name>
    <dbReference type="NCBI Taxonomy" id="3048013"/>
    <lineage>
        <taxon>Bacteria</taxon>
        <taxon>Pseudomonadati</taxon>
        <taxon>Bacteroidota</taxon>
        <taxon>Cytophagia</taxon>
        <taxon>Cytophagales</taxon>
        <taxon>Rhodocytophagaceae</taxon>
        <taxon>Xanthocytophaga</taxon>
    </lineage>
</organism>
<comment type="caution">
    <text evidence="3">The sequence shown here is derived from an EMBL/GenBank/DDBJ whole genome shotgun (WGS) entry which is preliminary data.</text>
</comment>
<feature type="domain" description="DUF4136" evidence="2">
    <location>
        <begin position="24"/>
        <end position="174"/>
    </location>
</feature>
<keyword evidence="1" id="KW-0732">Signal</keyword>
<dbReference type="Proteomes" id="UP001241110">
    <property type="component" value="Unassembled WGS sequence"/>
</dbReference>
<dbReference type="InterPro" id="IPR025411">
    <property type="entry name" value="DUF4136"/>
</dbReference>
<accession>A0AAE3QLH0</accession>